<reference evidence="1 2" key="1">
    <citation type="journal article" date="2012" name="J. Virol.">
        <title>Complete Genome Sequences of 138 Mycobacteriophages.</title>
        <authorList>
            <consortium name="the Science Education Alliance Phage Hunters Advancing Genomics and Evolutionary Science Program"/>
            <consortium name="the KwaZulu-Natal Research Institute for Tuberculosis and HIV Mycobacterial Genetics Course Students"/>
            <consortium name="the Phage Hunters Integrating Research and Education Program"/>
            <person name="Hatfull G.F."/>
        </authorList>
    </citation>
    <scope>NUCLEOTIDE SEQUENCE [LARGE SCALE GENOMIC DNA]</scope>
    <source>
        <strain evidence="1">LittleE</strain>
    </source>
</reference>
<keyword evidence="2" id="KW-1185">Reference proteome</keyword>
<organism evidence="1 2">
    <name type="scientific">Mycobacterium phage LittleE</name>
    <dbReference type="NCBI Taxonomy" id="2922212"/>
    <lineage>
        <taxon>Viruses</taxon>
        <taxon>Duplodnaviria</taxon>
        <taxon>Heunggongvirae</taxon>
        <taxon>Uroviricota</taxon>
        <taxon>Caudoviricetes</taxon>
        <taxon>Omegavirus</taxon>
        <taxon>Omegavirus littlee</taxon>
    </lineage>
</organism>
<dbReference type="Proteomes" id="UP000008414">
    <property type="component" value="Segment"/>
</dbReference>
<protein>
    <submittedName>
        <fullName evidence="1">Uncharacterized protein</fullName>
    </submittedName>
</protein>
<dbReference type="OrthoDB" id="11106at10239"/>
<dbReference type="RefSeq" id="YP_009636960.1">
    <property type="nucleotide sequence ID" value="NC_042322.1"/>
</dbReference>
<evidence type="ECO:0000313" key="2">
    <source>
        <dbReference type="Proteomes" id="UP000008414"/>
    </source>
</evidence>
<dbReference type="EMBL" id="JF937101">
    <property type="protein sequence ID" value="AEK09432.1"/>
    <property type="molecule type" value="Genomic_DNA"/>
</dbReference>
<evidence type="ECO:0000313" key="1">
    <source>
        <dbReference type="EMBL" id="AEK09432.1"/>
    </source>
</evidence>
<dbReference type="GeneID" id="40233706"/>
<sequence length="183" mass="20025">MNPFKHPSMWPDWLGGRMPLYRTLGPLTYIDDGRVRHITRAGVIIDISRETADGLPGLVAYVDSEVTSFPRIEMLSYEDYSDFPAHGSDGYIYADRSGNAIYQWVDDGYVAIAGTASWSTLSGKPSEFPPSDHSHDSASAVHAVIVSTGSEARPSTDGTVLWLGGSSEPTNYDDTKDIWFGTD</sequence>
<accession>G1D3T4</accession>
<gene>
    <name evidence="1" type="primary">49</name>
    <name evidence="1" type="ORF">LITTLEE_49</name>
</gene>
<proteinExistence type="predicted"/>
<name>G1D3T4_9CAUD</name>